<dbReference type="RefSeq" id="WP_146689093.1">
    <property type="nucleotide sequence ID" value="NZ_LT629750.1"/>
</dbReference>
<organism evidence="2 3">
    <name type="scientific">Bradyrhizobium canariense</name>
    <dbReference type="NCBI Taxonomy" id="255045"/>
    <lineage>
        <taxon>Bacteria</taxon>
        <taxon>Pseudomonadati</taxon>
        <taxon>Pseudomonadota</taxon>
        <taxon>Alphaproteobacteria</taxon>
        <taxon>Hyphomicrobiales</taxon>
        <taxon>Nitrobacteraceae</taxon>
        <taxon>Bradyrhizobium</taxon>
    </lineage>
</organism>
<name>A0A1H1YJA9_9BRAD</name>
<feature type="domain" description="IrrE N-terminal-like" evidence="1">
    <location>
        <begin position="90"/>
        <end position="187"/>
    </location>
</feature>
<dbReference type="InterPro" id="IPR010359">
    <property type="entry name" value="IrrE_HExxH"/>
</dbReference>
<proteinExistence type="predicted"/>
<gene>
    <name evidence="2" type="ORF">SAMN05444158_4847</name>
</gene>
<dbReference type="Pfam" id="PF06114">
    <property type="entry name" value="Peptidase_M78"/>
    <property type="match status" value="1"/>
</dbReference>
<evidence type="ECO:0000313" key="2">
    <source>
        <dbReference type="EMBL" id="SDT21537.1"/>
    </source>
</evidence>
<evidence type="ECO:0000259" key="1">
    <source>
        <dbReference type="Pfam" id="PF06114"/>
    </source>
</evidence>
<protein>
    <recommendedName>
        <fullName evidence="1">IrrE N-terminal-like domain-containing protein</fullName>
    </recommendedName>
</protein>
<dbReference type="EMBL" id="LT629750">
    <property type="protein sequence ID" value="SDT21537.1"/>
    <property type="molecule type" value="Genomic_DNA"/>
</dbReference>
<keyword evidence="3" id="KW-1185">Reference proteome</keyword>
<dbReference type="Gene3D" id="1.10.10.2910">
    <property type="match status" value="1"/>
</dbReference>
<dbReference type="AlphaFoldDB" id="A0A1H1YJA9"/>
<reference evidence="3" key="1">
    <citation type="submission" date="2016-10" db="EMBL/GenBank/DDBJ databases">
        <authorList>
            <person name="Varghese N."/>
            <person name="Submissions S."/>
        </authorList>
    </citation>
    <scope>NUCLEOTIDE SEQUENCE [LARGE SCALE GENOMIC DNA]</scope>
    <source>
        <strain evidence="3">GAS369</strain>
    </source>
</reference>
<sequence length="304" mass="34128">MAKADDSSLDPEQLGAVQLAARRALDRATGWGVFPTPIPDILEAAKLKIAPASAFDPRRIVEYLMGKAEHAAEVLKSAISKVFGIYDADESLIHIDHTVHASKQNFLKLHEAGHHELPTHRKLFRIFQDCEKNLAPDIADLFEREANNFARFVLFQGDGYRDMAADHKFEIKTPMKLASKFGASVYASCREFARTHHRACAVYVLEPIKYCERTGARADVRRIETSESFRHQFGQPAEQVITLDHSLGRVLPVGRRMTRPTTISITDRNGQAHECVAEAFDTTYNVLILVYPVKALTASRFILN</sequence>
<evidence type="ECO:0000313" key="3">
    <source>
        <dbReference type="Proteomes" id="UP000243904"/>
    </source>
</evidence>
<dbReference type="Proteomes" id="UP000243904">
    <property type="component" value="Chromosome I"/>
</dbReference>
<accession>A0A1H1YJA9</accession>